<proteinExistence type="predicted"/>
<evidence type="ECO:0000313" key="2">
    <source>
        <dbReference type="Proteomes" id="UP000799118"/>
    </source>
</evidence>
<reference evidence="1" key="1">
    <citation type="journal article" date="2019" name="Environ. Microbiol.">
        <title>Fungal ecological strategies reflected in gene transcription - a case study of two litter decomposers.</title>
        <authorList>
            <person name="Barbi F."/>
            <person name="Kohler A."/>
            <person name="Barry K."/>
            <person name="Baskaran P."/>
            <person name="Daum C."/>
            <person name="Fauchery L."/>
            <person name="Ihrmark K."/>
            <person name="Kuo A."/>
            <person name="LaButti K."/>
            <person name="Lipzen A."/>
            <person name="Morin E."/>
            <person name="Grigoriev I.V."/>
            <person name="Henrissat B."/>
            <person name="Lindahl B."/>
            <person name="Martin F."/>
        </authorList>
    </citation>
    <scope>NUCLEOTIDE SEQUENCE</scope>
    <source>
        <strain evidence="1">JB14</strain>
    </source>
</reference>
<keyword evidence="2" id="KW-1185">Reference proteome</keyword>
<name>A0A6A4H3Y4_9AGAR</name>
<sequence length="392" mass="44192">MVKPIPNELVESILDHLHSDKGTLLNCALVGRAWVHSSQQGIFREIVLDLPLPHISITDYTTQIENFLKTTEWLISSFDTSPRLASYVRSLLLVKFRKFPEAAVSYQEAVYTATANIVRRLSNVGVDKVLLLVQWNDLSHSLKTALTDMLRAPQASVTQLSLVQFVISTFAEVAALLSHMPHLKMLRIGLFCANWDVPNSSLESAMTGTVGCPPRSIQLEKLQFDSEQELTSFASWFQQDCCPFSVQNLQELELFHYVGGSNNSVFHLGYTPNIHSLRLVIWQGGMNSDTPVPWIQSLFTPLLDLDSRDNTISLRRLIIDLNQPHTQWNNEWALLDALLAKSEFVQLETVQFNLLASYYVSWESLKEKLPLLDGSGKLKVSGRAKRVIIRSG</sequence>
<dbReference type="Proteomes" id="UP000799118">
    <property type="component" value="Unassembled WGS sequence"/>
</dbReference>
<dbReference type="AlphaFoldDB" id="A0A6A4H3Y4"/>
<organism evidence="1 2">
    <name type="scientific">Gymnopus androsaceus JB14</name>
    <dbReference type="NCBI Taxonomy" id="1447944"/>
    <lineage>
        <taxon>Eukaryota</taxon>
        <taxon>Fungi</taxon>
        <taxon>Dikarya</taxon>
        <taxon>Basidiomycota</taxon>
        <taxon>Agaricomycotina</taxon>
        <taxon>Agaricomycetes</taxon>
        <taxon>Agaricomycetidae</taxon>
        <taxon>Agaricales</taxon>
        <taxon>Marasmiineae</taxon>
        <taxon>Omphalotaceae</taxon>
        <taxon>Gymnopus</taxon>
    </lineage>
</organism>
<dbReference type="OrthoDB" id="2788229at2759"/>
<gene>
    <name evidence="1" type="ORF">BT96DRAFT_924449</name>
</gene>
<evidence type="ECO:0008006" key="3">
    <source>
        <dbReference type="Google" id="ProtNLM"/>
    </source>
</evidence>
<protein>
    <recommendedName>
        <fullName evidence="3">F-box domain-containing protein</fullName>
    </recommendedName>
</protein>
<evidence type="ECO:0000313" key="1">
    <source>
        <dbReference type="EMBL" id="KAE9392882.1"/>
    </source>
</evidence>
<accession>A0A6A4H3Y4</accession>
<dbReference type="EMBL" id="ML769586">
    <property type="protein sequence ID" value="KAE9392882.1"/>
    <property type="molecule type" value="Genomic_DNA"/>
</dbReference>